<proteinExistence type="inferred from homology"/>
<evidence type="ECO:0000256" key="4">
    <source>
        <dbReference type="ARBA" id="ARBA00022857"/>
    </source>
</evidence>
<dbReference type="SUPFAM" id="SSF51905">
    <property type="entry name" value="FAD/NAD(P)-binding domain"/>
    <property type="match status" value="2"/>
</dbReference>
<comment type="caution">
    <text evidence="6">The sequence shown here is derived from an EMBL/GenBank/DDBJ whole genome shotgun (WGS) entry which is preliminary data.</text>
</comment>
<dbReference type="InterPro" id="IPR000960">
    <property type="entry name" value="Flavin_mOase"/>
</dbReference>
<keyword evidence="3" id="KW-0274">FAD</keyword>
<dbReference type="Gene3D" id="3.50.50.60">
    <property type="entry name" value="FAD/NAD(P)-binding domain"/>
    <property type="match status" value="1"/>
</dbReference>
<comment type="similarity">
    <text evidence="1">Belongs to the FMO family.</text>
</comment>
<dbReference type="Proteomes" id="UP001152049">
    <property type="component" value="Unassembled WGS sequence"/>
</dbReference>
<keyword evidence="2" id="KW-0285">Flavoprotein</keyword>
<keyword evidence="5" id="KW-0560">Oxidoreductase</keyword>
<evidence type="ECO:0000313" key="6">
    <source>
        <dbReference type="EMBL" id="KAJ4268281.1"/>
    </source>
</evidence>
<evidence type="ECO:0008006" key="8">
    <source>
        <dbReference type="Google" id="ProtNLM"/>
    </source>
</evidence>
<evidence type="ECO:0000256" key="1">
    <source>
        <dbReference type="ARBA" id="ARBA00009183"/>
    </source>
</evidence>
<dbReference type="GO" id="GO:0050661">
    <property type="term" value="F:NADP binding"/>
    <property type="evidence" value="ECO:0007669"/>
    <property type="project" value="InterPro"/>
</dbReference>
<keyword evidence="4" id="KW-0521">NADP</keyword>
<dbReference type="PANTHER" id="PTHR23023">
    <property type="entry name" value="DIMETHYLANILINE MONOOXYGENASE"/>
    <property type="match status" value="1"/>
</dbReference>
<evidence type="ECO:0000256" key="3">
    <source>
        <dbReference type="ARBA" id="ARBA00022827"/>
    </source>
</evidence>
<accession>A0A9W8VJS6</accession>
<sequence>MASSQNQQPGPDVCIIGAGVLGLLALKNLREQGLDAIAFERNNYVGGTWHASTNTQQTSALAQTTANTSKHCCAITDFPMPDDFPVHPPQKDLEKYFESYAQHFDLVRHIQFSTSVESVERDEEQGKWKVVTKKTDTGAEEVKIFSRVVLATGMLNTRHLPKVPGLEKFAGDAIHSRQFKDPTKYQGKNVVVVGIGATGVDSTSFLVRAQANKVYVSHRGTVFVLPRRVKGKAFEHTMSRRIAMCVRAFGSLWPSGFGAAMTKGLTNMRNKQWPFLKKLLESRPVDGVLHRVPLFSEDFADNLQNGNVTSVLGIREVTGPKSLVLTDGTVLDDIDALIFCSGYGYDFSVVKGTADPTNPALAPDRHERIKATKYYVEGDDFARLYRGFLSEQFPESLAFLGHAIVMKPPFVLYDIFSMALGGLWSGSYPVPGPEERRRDIDDHYDFVVNVLKKGPFPHLGARFRAVGTYEFLNQAAGTGVTDRLGCFSWEAWKLWWNDRKFYNLLMDGIDVPAVYRLFDTGRGRKPWAGAREHIIKMNQQSKELGEEWERENKNKKTN</sequence>
<evidence type="ECO:0000256" key="2">
    <source>
        <dbReference type="ARBA" id="ARBA00022630"/>
    </source>
</evidence>
<dbReference type="AlphaFoldDB" id="A0A9W8VJS6"/>
<organism evidence="6 7">
    <name type="scientific">Fusarium torreyae</name>
    <dbReference type="NCBI Taxonomy" id="1237075"/>
    <lineage>
        <taxon>Eukaryota</taxon>
        <taxon>Fungi</taxon>
        <taxon>Dikarya</taxon>
        <taxon>Ascomycota</taxon>
        <taxon>Pezizomycotina</taxon>
        <taxon>Sordariomycetes</taxon>
        <taxon>Hypocreomycetidae</taxon>
        <taxon>Hypocreales</taxon>
        <taxon>Nectriaceae</taxon>
        <taxon>Fusarium</taxon>
    </lineage>
</organism>
<protein>
    <recommendedName>
        <fullName evidence="8">Monooxygenase</fullName>
    </recommendedName>
</protein>
<dbReference type="InterPro" id="IPR036188">
    <property type="entry name" value="FAD/NAD-bd_sf"/>
</dbReference>
<gene>
    <name evidence="6" type="ORF">NW762_002344</name>
</gene>
<dbReference type="PRINTS" id="PR00370">
    <property type="entry name" value="FMOXYGENASE"/>
</dbReference>
<dbReference type="InterPro" id="IPR050346">
    <property type="entry name" value="FMO-like"/>
</dbReference>
<name>A0A9W8VJS6_9HYPO</name>
<keyword evidence="7" id="KW-1185">Reference proteome</keyword>
<dbReference type="GO" id="GO:0050660">
    <property type="term" value="F:flavin adenine dinucleotide binding"/>
    <property type="evidence" value="ECO:0007669"/>
    <property type="project" value="InterPro"/>
</dbReference>
<dbReference type="Pfam" id="PF00743">
    <property type="entry name" value="FMO-like"/>
    <property type="match status" value="1"/>
</dbReference>
<dbReference type="OrthoDB" id="66881at2759"/>
<evidence type="ECO:0000256" key="5">
    <source>
        <dbReference type="ARBA" id="ARBA00023002"/>
    </source>
</evidence>
<dbReference type="InterPro" id="IPR020946">
    <property type="entry name" value="Flavin_mOase-like"/>
</dbReference>
<evidence type="ECO:0000313" key="7">
    <source>
        <dbReference type="Proteomes" id="UP001152049"/>
    </source>
</evidence>
<reference evidence="6" key="1">
    <citation type="submission" date="2022-09" db="EMBL/GenBank/DDBJ databases">
        <title>Fusarium specimens isolated from Avocado Roots.</title>
        <authorList>
            <person name="Stajich J."/>
            <person name="Roper C."/>
            <person name="Heimlech-Rivalta G."/>
        </authorList>
    </citation>
    <scope>NUCLEOTIDE SEQUENCE</scope>
    <source>
        <strain evidence="6">CF00136</strain>
    </source>
</reference>
<dbReference type="EMBL" id="JAOQAZ010000003">
    <property type="protein sequence ID" value="KAJ4268281.1"/>
    <property type="molecule type" value="Genomic_DNA"/>
</dbReference>
<dbReference type="GO" id="GO:0004499">
    <property type="term" value="F:N,N-dimethylaniline monooxygenase activity"/>
    <property type="evidence" value="ECO:0007669"/>
    <property type="project" value="InterPro"/>
</dbReference>